<feature type="transmembrane region" description="Helical" evidence="1">
    <location>
        <begin position="6"/>
        <end position="25"/>
    </location>
</feature>
<reference evidence="2 3" key="1">
    <citation type="submission" date="2016-09" db="EMBL/GenBank/DDBJ databases">
        <title>Draft Genome Sequence of four Alteromonas macleodii strains isolated from copper coupons and grown long-term at elevated copper levels.</title>
        <authorList>
            <person name="Cusick K."/>
            <person name="Dale J."/>
            <person name="Little B."/>
            <person name="Biffinger J."/>
        </authorList>
    </citation>
    <scope>NUCLEOTIDE SEQUENCE [LARGE SCALE GENOMIC DNA]</scope>
    <source>
        <strain evidence="2 3">KCP01</strain>
    </source>
</reference>
<proteinExistence type="predicted"/>
<dbReference type="Proteomes" id="UP000095392">
    <property type="component" value="Unassembled WGS sequence"/>
</dbReference>
<evidence type="ECO:0000313" key="3">
    <source>
        <dbReference type="Proteomes" id="UP000095392"/>
    </source>
</evidence>
<dbReference type="AlphaFoldDB" id="A0AB36FN56"/>
<accession>A0AB36FN56</accession>
<evidence type="ECO:0000313" key="2">
    <source>
        <dbReference type="EMBL" id="OES25032.1"/>
    </source>
</evidence>
<feature type="transmembrane region" description="Helical" evidence="1">
    <location>
        <begin position="100"/>
        <end position="123"/>
    </location>
</feature>
<dbReference type="EMBL" id="MIPY01000053">
    <property type="protein sequence ID" value="OES25032.1"/>
    <property type="molecule type" value="Genomic_DNA"/>
</dbReference>
<sequence length="132" mass="15616">MLFFDPLAFYATTVFWLLCGLGLFISHQANSRRLMLAKDWQVTTGRKPQHNYVDVALRNGTYRWQVSAQSQVWDTSQVDGVISYKVAKKPILHHTIVRKWYWRLAISSTLVVVLYPWLTWLFWSLFEAIMFE</sequence>
<keyword evidence="1" id="KW-0472">Membrane</keyword>
<evidence type="ECO:0000256" key="1">
    <source>
        <dbReference type="SAM" id="Phobius"/>
    </source>
</evidence>
<organism evidence="2 3">
    <name type="scientific">Alteromonas macleodii</name>
    <name type="common">Pseudoalteromonas macleodii</name>
    <dbReference type="NCBI Taxonomy" id="28108"/>
    <lineage>
        <taxon>Bacteria</taxon>
        <taxon>Pseudomonadati</taxon>
        <taxon>Pseudomonadota</taxon>
        <taxon>Gammaproteobacteria</taxon>
        <taxon>Alteromonadales</taxon>
        <taxon>Alteromonadaceae</taxon>
        <taxon>Alteromonas/Salinimonas group</taxon>
        <taxon>Alteromonas</taxon>
    </lineage>
</organism>
<name>A0AB36FN56_ALTMA</name>
<keyword evidence="1" id="KW-1133">Transmembrane helix</keyword>
<evidence type="ECO:0008006" key="4">
    <source>
        <dbReference type="Google" id="ProtNLM"/>
    </source>
</evidence>
<keyword evidence="1" id="KW-0812">Transmembrane</keyword>
<dbReference type="RefSeq" id="WP_069945668.1">
    <property type="nucleotide sequence ID" value="NZ_MIPW01000064.1"/>
</dbReference>
<comment type="caution">
    <text evidence="2">The sequence shown here is derived from an EMBL/GenBank/DDBJ whole genome shotgun (WGS) entry which is preliminary data.</text>
</comment>
<gene>
    <name evidence="2" type="ORF">BFV95_4500</name>
</gene>
<protein>
    <recommendedName>
        <fullName evidence="4">DUF3592 domain-containing protein</fullName>
    </recommendedName>
</protein>
<keyword evidence="3" id="KW-1185">Reference proteome</keyword>